<proteinExistence type="predicted"/>
<name>A0A0M3IK59_ASCLU</name>
<sequence length="141" mass="16282">MVKRDVESVASSSTDPTNESEDGEGQSSKKPKLKAVPFEAAYLRAIPRALQYEKSFMHRDTISHVIATQTDFIITTSIDGHLKFWKKKHAEGIEFVKHFRCHLRKFSTVSINFANFFVHLYFRVFMTQNNEIKMSGPVFCF</sequence>
<feature type="region of interest" description="Disordered" evidence="1">
    <location>
        <begin position="1"/>
        <end position="32"/>
    </location>
</feature>
<dbReference type="Proteomes" id="UP000036681">
    <property type="component" value="Unplaced"/>
</dbReference>
<evidence type="ECO:0000313" key="2">
    <source>
        <dbReference type="Proteomes" id="UP000036681"/>
    </source>
</evidence>
<dbReference type="WBParaSite" id="ALUE_0001910701-mRNA-1">
    <property type="protein sequence ID" value="ALUE_0001910701-mRNA-1"/>
    <property type="gene ID" value="ALUE_0001910701"/>
</dbReference>
<keyword evidence="2" id="KW-1185">Reference proteome</keyword>
<accession>A0A0M3IK59</accession>
<evidence type="ECO:0000313" key="3">
    <source>
        <dbReference type="WBParaSite" id="ALUE_0001910701-mRNA-1"/>
    </source>
</evidence>
<evidence type="ECO:0000256" key="1">
    <source>
        <dbReference type="SAM" id="MobiDB-lite"/>
    </source>
</evidence>
<organism evidence="2 3">
    <name type="scientific">Ascaris lumbricoides</name>
    <name type="common">Giant roundworm</name>
    <dbReference type="NCBI Taxonomy" id="6252"/>
    <lineage>
        <taxon>Eukaryota</taxon>
        <taxon>Metazoa</taxon>
        <taxon>Ecdysozoa</taxon>
        <taxon>Nematoda</taxon>
        <taxon>Chromadorea</taxon>
        <taxon>Rhabditida</taxon>
        <taxon>Spirurina</taxon>
        <taxon>Ascaridomorpha</taxon>
        <taxon>Ascaridoidea</taxon>
        <taxon>Ascarididae</taxon>
        <taxon>Ascaris</taxon>
    </lineage>
</organism>
<reference evidence="3" key="1">
    <citation type="submission" date="2017-02" db="UniProtKB">
        <authorList>
            <consortium name="WormBaseParasite"/>
        </authorList>
    </citation>
    <scope>IDENTIFICATION</scope>
</reference>
<protein>
    <submittedName>
        <fullName evidence="3">WD_REPEATS_REGION domain-containing protein</fullName>
    </submittedName>
</protein>
<dbReference type="AlphaFoldDB" id="A0A0M3IK59"/>